<dbReference type="EMBL" id="BK067792">
    <property type="protein sequence ID" value="DBA52221.1"/>
    <property type="molecule type" value="Genomic_DNA"/>
</dbReference>
<proteinExistence type="predicted"/>
<evidence type="ECO:0000313" key="1">
    <source>
        <dbReference type="EMBL" id="DBA52221.1"/>
    </source>
</evidence>
<dbReference type="PANTHER" id="PTHR40036:SF1">
    <property type="entry name" value="MACROCIN O-METHYLTRANSFERASE"/>
    <property type="match status" value="1"/>
</dbReference>
<dbReference type="InterPro" id="IPR008884">
    <property type="entry name" value="TylF_MeTrfase"/>
</dbReference>
<dbReference type="PANTHER" id="PTHR40036">
    <property type="entry name" value="MACROCIN O-METHYLTRANSFERASE"/>
    <property type="match status" value="1"/>
</dbReference>
<protein>
    <submittedName>
        <fullName evidence="1">ORF14</fullName>
    </submittedName>
</protein>
<sequence length="231" mass="26924">MLRKILVNFSENLARLITQKDYDLPHQLKANATREAVEFYHKFMNCQVFNDKKSMIDFELEQVKVDGLYLEFGVAKATHTNYIASKIDPKIIHVFDSFRGFPESWNGTSKDYHNYNGVMPKVSHNVILHNGWFEDTIPKFVKENNEKIAYLNIDCDLYSSTKTIFNNLGDKIQNGTIIHFDEYLNFPDWKNHEFKAFMEFVKEKNISFEYIGVGNGMVAVKLISLTNSRIN</sequence>
<dbReference type="Pfam" id="PF05711">
    <property type="entry name" value="TylF"/>
    <property type="match status" value="1"/>
</dbReference>
<accession>A0AAT9J7L3</accession>
<name>A0AAT9J7L3_9VIRU</name>
<reference evidence="1" key="2">
    <citation type="submission" date="2024-03" db="EMBL/GenBank/DDBJ databases">
        <authorList>
            <person name="Ni Y."/>
            <person name="Xu T."/>
            <person name="Yan S."/>
            <person name="Chen L."/>
            <person name="Wang Y."/>
        </authorList>
    </citation>
    <scope>NUCLEOTIDE SEQUENCE</scope>
    <source>
        <strain evidence="1">NYM1</strain>
    </source>
</reference>
<reference evidence="1" key="1">
    <citation type="journal article" date="2024" name="Environ. Microbiol. Rep.">
        <title>Hiding in plain sight: The discovery of complete genomes of 11 hypothetical spindle-shaped viruses that putatively infect mesophilic ammonia-oxidizing archaea.</title>
        <authorList>
            <person name="Ni Y."/>
            <person name="Xu T."/>
            <person name="Yan S."/>
            <person name="Chen L."/>
            <person name="Wang Y."/>
        </authorList>
    </citation>
    <scope>NUCLEOTIDE SEQUENCE</scope>
    <source>
        <strain evidence="1">NYM1</strain>
    </source>
</reference>
<dbReference type="Gene3D" id="3.40.50.150">
    <property type="entry name" value="Vaccinia Virus protein VP39"/>
    <property type="match status" value="1"/>
</dbReference>
<organism evidence="1">
    <name type="scientific">Nitrosopumilaceae spindle-shaped virus</name>
    <dbReference type="NCBI Taxonomy" id="3065433"/>
    <lineage>
        <taxon>Viruses</taxon>
    </lineage>
</organism>
<dbReference type="InterPro" id="IPR029063">
    <property type="entry name" value="SAM-dependent_MTases_sf"/>
</dbReference>